<evidence type="ECO:0000256" key="1">
    <source>
        <dbReference type="SAM" id="Phobius"/>
    </source>
</evidence>
<evidence type="ECO:0000313" key="3">
    <source>
        <dbReference type="Proteomes" id="UP001054821"/>
    </source>
</evidence>
<protein>
    <submittedName>
        <fullName evidence="2">Uncharacterized protein</fullName>
    </submittedName>
</protein>
<dbReference type="AlphaFoldDB" id="A0AAD4UYM2"/>
<organism evidence="2 3">
    <name type="scientific">Prunus dulcis</name>
    <name type="common">Almond</name>
    <name type="synonym">Amygdalus dulcis</name>
    <dbReference type="NCBI Taxonomy" id="3755"/>
    <lineage>
        <taxon>Eukaryota</taxon>
        <taxon>Viridiplantae</taxon>
        <taxon>Streptophyta</taxon>
        <taxon>Embryophyta</taxon>
        <taxon>Tracheophyta</taxon>
        <taxon>Spermatophyta</taxon>
        <taxon>Magnoliopsida</taxon>
        <taxon>eudicotyledons</taxon>
        <taxon>Gunneridae</taxon>
        <taxon>Pentapetalae</taxon>
        <taxon>rosids</taxon>
        <taxon>fabids</taxon>
        <taxon>Rosales</taxon>
        <taxon>Rosaceae</taxon>
        <taxon>Amygdaloideae</taxon>
        <taxon>Amygdaleae</taxon>
        <taxon>Prunus</taxon>
    </lineage>
</organism>
<keyword evidence="1" id="KW-0472">Membrane</keyword>
<gene>
    <name evidence="2" type="ORF">L3X38_043543</name>
</gene>
<proteinExistence type="predicted"/>
<dbReference type="EMBL" id="JAJFAZ020000008">
    <property type="protein sequence ID" value="KAI5314367.1"/>
    <property type="molecule type" value="Genomic_DNA"/>
</dbReference>
<keyword evidence="3" id="KW-1185">Reference proteome</keyword>
<accession>A0AAD4UYM2</accession>
<name>A0AAD4UYM2_PRUDU</name>
<keyword evidence="1" id="KW-1133">Transmembrane helix</keyword>
<sequence>MGWSPLGAPLFLASCSSQFLSFDLLLWHWIHLQTSEYTFRMAFQIAQHTQEIMMTLVSLIGNEIMQRKKNESNLTVSRFGILETTLSLFLLLRWCLTERHWGT</sequence>
<dbReference type="Proteomes" id="UP001054821">
    <property type="component" value="Chromosome 8"/>
</dbReference>
<keyword evidence="1" id="KW-0812">Transmembrane</keyword>
<evidence type="ECO:0000313" key="2">
    <source>
        <dbReference type="EMBL" id="KAI5314367.1"/>
    </source>
</evidence>
<comment type="caution">
    <text evidence="2">The sequence shown here is derived from an EMBL/GenBank/DDBJ whole genome shotgun (WGS) entry which is preliminary data.</text>
</comment>
<feature type="transmembrane region" description="Helical" evidence="1">
    <location>
        <begin position="6"/>
        <end position="30"/>
    </location>
</feature>
<reference evidence="2 3" key="1">
    <citation type="journal article" date="2022" name="G3 (Bethesda)">
        <title>Whole-genome sequence and methylome profiling of the almond [Prunus dulcis (Mill.) D.A. Webb] cultivar 'Nonpareil'.</title>
        <authorList>
            <person name="D'Amico-Willman K.M."/>
            <person name="Ouma W.Z."/>
            <person name="Meulia T."/>
            <person name="Sideli G.M."/>
            <person name="Gradziel T.M."/>
            <person name="Fresnedo-Ramirez J."/>
        </authorList>
    </citation>
    <scope>NUCLEOTIDE SEQUENCE [LARGE SCALE GENOMIC DNA]</scope>
    <source>
        <strain evidence="2">Clone GOH B32 T37-40</strain>
    </source>
</reference>
<feature type="transmembrane region" description="Helical" evidence="1">
    <location>
        <begin position="75"/>
        <end position="94"/>
    </location>
</feature>